<accession>A0A1X7HM94</accession>
<keyword evidence="10" id="KW-0067">ATP-binding</keyword>
<evidence type="ECO:0000256" key="12">
    <source>
        <dbReference type="ARBA" id="ARBA00023012"/>
    </source>
</evidence>
<keyword evidence="9 17" id="KW-0418">Kinase</keyword>
<dbReference type="InterPro" id="IPR050640">
    <property type="entry name" value="Bact_2-comp_sensor_kinase"/>
</dbReference>
<dbReference type="Gene3D" id="3.30.565.10">
    <property type="entry name" value="Histidine kinase-like ATPase, C-terminal domain"/>
    <property type="match status" value="1"/>
</dbReference>
<dbReference type="EMBL" id="LT840184">
    <property type="protein sequence ID" value="SMF88259.1"/>
    <property type="molecule type" value="Genomic_DNA"/>
</dbReference>
<comment type="catalytic activity">
    <reaction evidence="1">
        <text>ATP + protein L-histidine = ADP + protein N-phospho-L-histidine.</text>
        <dbReference type="EC" id="2.7.13.3"/>
    </reaction>
</comment>
<evidence type="ECO:0000256" key="14">
    <source>
        <dbReference type="SAM" id="Phobius"/>
    </source>
</evidence>
<dbReference type="EC" id="2.7.13.3" evidence="3"/>
<keyword evidence="12" id="KW-0902">Two-component regulatory system</keyword>
<keyword evidence="6" id="KW-0808">Transferase</keyword>
<dbReference type="Pfam" id="PF06580">
    <property type="entry name" value="His_kinase"/>
    <property type="match status" value="1"/>
</dbReference>
<keyword evidence="11 14" id="KW-1133">Transmembrane helix</keyword>
<keyword evidence="8" id="KW-0547">Nucleotide-binding</keyword>
<dbReference type="InterPro" id="IPR003594">
    <property type="entry name" value="HATPase_dom"/>
</dbReference>
<evidence type="ECO:0000259" key="15">
    <source>
        <dbReference type="PROSITE" id="PS50109"/>
    </source>
</evidence>
<dbReference type="PANTHER" id="PTHR34220">
    <property type="entry name" value="SENSOR HISTIDINE KINASE YPDA"/>
    <property type="match status" value="1"/>
</dbReference>
<reference evidence="17 18" key="1">
    <citation type="submission" date="2017-04" db="EMBL/GenBank/DDBJ databases">
        <authorList>
            <person name="Afonso C.L."/>
            <person name="Miller P.J."/>
            <person name="Scott M.A."/>
            <person name="Spackman E."/>
            <person name="Goraichik I."/>
            <person name="Dimitrov K.M."/>
            <person name="Suarez D.L."/>
            <person name="Swayne D.E."/>
        </authorList>
    </citation>
    <scope>NUCLEOTIDE SEQUENCE [LARGE SCALE GENOMIC DNA]</scope>
    <source>
        <strain evidence="17 18">N3/975</strain>
    </source>
</reference>
<dbReference type="PROSITE" id="PS50109">
    <property type="entry name" value="HIS_KIN"/>
    <property type="match status" value="1"/>
</dbReference>
<evidence type="ECO:0000256" key="10">
    <source>
        <dbReference type="ARBA" id="ARBA00022840"/>
    </source>
</evidence>
<keyword evidence="18" id="KW-1185">Reference proteome</keyword>
<evidence type="ECO:0000256" key="3">
    <source>
        <dbReference type="ARBA" id="ARBA00012438"/>
    </source>
</evidence>
<dbReference type="InterPro" id="IPR005467">
    <property type="entry name" value="His_kinase_dom"/>
</dbReference>
<keyword evidence="13 14" id="KW-0472">Membrane</keyword>
<comment type="subcellular location">
    <subcellularLocation>
        <location evidence="2">Cell membrane</location>
        <topology evidence="2">Multi-pass membrane protein</topology>
    </subcellularLocation>
</comment>
<evidence type="ECO:0000313" key="17">
    <source>
        <dbReference type="EMBL" id="SMF88259.1"/>
    </source>
</evidence>
<dbReference type="PANTHER" id="PTHR34220:SF11">
    <property type="entry name" value="SENSOR PROTEIN KINASE HPTS"/>
    <property type="match status" value="1"/>
</dbReference>
<feature type="transmembrane region" description="Helical" evidence="14">
    <location>
        <begin position="20"/>
        <end position="42"/>
    </location>
</feature>
<dbReference type="PROSITE" id="PS50885">
    <property type="entry name" value="HAMP"/>
    <property type="match status" value="1"/>
</dbReference>
<dbReference type="SMART" id="SM00387">
    <property type="entry name" value="HATPase_c"/>
    <property type="match status" value="1"/>
</dbReference>
<keyword evidence="4" id="KW-1003">Cell membrane</keyword>
<dbReference type="STRING" id="1313296.SAMN05661091_4202"/>
<feature type="transmembrane region" description="Helical" evidence="14">
    <location>
        <begin position="314"/>
        <end position="337"/>
    </location>
</feature>
<protein>
    <recommendedName>
        <fullName evidence="3">histidine kinase</fullName>
        <ecNumber evidence="3">2.7.13.3</ecNumber>
    </recommendedName>
</protein>
<dbReference type="GO" id="GO:0005886">
    <property type="term" value="C:plasma membrane"/>
    <property type="evidence" value="ECO:0007669"/>
    <property type="project" value="UniProtKB-SubCell"/>
</dbReference>
<dbReference type="Gene3D" id="6.10.340.10">
    <property type="match status" value="1"/>
</dbReference>
<dbReference type="SUPFAM" id="SSF55874">
    <property type="entry name" value="ATPase domain of HSP90 chaperone/DNA topoisomerase II/histidine kinase"/>
    <property type="match status" value="1"/>
</dbReference>
<dbReference type="InterPro" id="IPR003660">
    <property type="entry name" value="HAMP_dom"/>
</dbReference>
<evidence type="ECO:0000256" key="2">
    <source>
        <dbReference type="ARBA" id="ARBA00004651"/>
    </source>
</evidence>
<evidence type="ECO:0000256" key="4">
    <source>
        <dbReference type="ARBA" id="ARBA00022475"/>
    </source>
</evidence>
<dbReference type="GO" id="GO:0000155">
    <property type="term" value="F:phosphorelay sensor kinase activity"/>
    <property type="evidence" value="ECO:0007669"/>
    <property type="project" value="InterPro"/>
</dbReference>
<dbReference type="RefSeq" id="WP_244562775.1">
    <property type="nucleotide sequence ID" value="NZ_LT840184.1"/>
</dbReference>
<evidence type="ECO:0000256" key="7">
    <source>
        <dbReference type="ARBA" id="ARBA00022692"/>
    </source>
</evidence>
<feature type="domain" description="HAMP" evidence="16">
    <location>
        <begin position="334"/>
        <end position="386"/>
    </location>
</feature>
<organism evidence="17 18">
    <name type="scientific">Paenibacillus uliginis N3/975</name>
    <dbReference type="NCBI Taxonomy" id="1313296"/>
    <lineage>
        <taxon>Bacteria</taxon>
        <taxon>Bacillati</taxon>
        <taxon>Bacillota</taxon>
        <taxon>Bacilli</taxon>
        <taxon>Bacillales</taxon>
        <taxon>Paenibacillaceae</taxon>
        <taxon>Paenibacillus</taxon>
    </lineage>
</organism>
<evidence type="ECO:0000313" key="18">
    <source>
        <dbReference type="Proteomes" id="UP000192940"/>
    </source>
</evidence>
<sequence>MSPVNFYKNYIKNNMFTKILLLFAAITVVTILSVSYLMYYFLSQTAVRDELGNQREAVERVERYINQKYETVQSYVNDLYRSTTLSDDASFFLMNSFDEYMAKRIDRIIGSRGSNSDSILSYFKKRLEDDTDIENIILYSAEKQYIYVYKQGSMNKLYQVNSARSFIPDVMALESLNVTLPNEWVQKLTRNEESQLFSIRSPINDMRTYKNLGQLLVYFRTEGLHQMLSSQSPNMKGYILVLSADGQVLFDSSSKFYGKRYPYAEELLNPKETVELEEESYITTLSNNQGGFTVVGIAPKAEVAATYEGLRSTIILAALACVLFAVLLPAVVIVNYSKRTNNIIRFMRKVETGDFVARIQDPKEDQLGQISQSFNEMLEKLTKYIDKVYKAEINQKNAELSALQARINPHFLYNTLEVIRMRALSQGAQDVGEMIYSLSVLFKNMVQTKDNYTLKDELEACRLYLELFRIRYKDKFTYEFDWEKEIGAIPMIKMSLQPLIENYIVHGLKTDRYDNHILITAVREDDRVHIEIRDNGKGITADKLDSILKRLQLAEASGEESFGLRSVNERLKLTYGNKFGMDIQSKPGIGTTVSIDFPVTEEEMESDV</sequence>
<dbReference type="Pfam" id="PF00672">
    <property type="entry name" value="HAMP"/>
    <property type="match status" value="1"/>
</dbReference>
<evidence type="ECO:0000256" key="13">
    <source>
        <dbReference type="ARBA" id="ARBA00023136"/>
    </source>
</evidence>
<dbReference type="Proteomes" id="UP000192940">
    <property type="component" value="Chromosome I"/>
</dbReference>
<evidence type="ECO:0000256" key="8">
    <source>
        <dbReference type="ARBA" id="ARBA00022741"/>
    </source>
</evidence>
<dbReference type="InterPro" id="IPR010559">
    <property type="entry name" value="Sig_transdc_His_kin_internal"/>
</dbReference>
<evidence type="ECO:0000256" key="11">
    <source>
        <dbReference type="ARBA" id="ARBA00022989"/>
    </source>
</evidence>
<evidence type="ECO:0000256" key="9">
    <source>
        <dbReference type="ARBA" id="ARBA00022777"/>
    </source>
</evidence>
<evidence type="ECO:0000256" key="6">
    <source>
        <dbReference type="ARBA" id="ARBA00022679"/>
    </source>
</evidence>
<keyword evidence="5" id="KW-0597">Phosphoprotein</keyword>
<evidence type="ECO:0000259" key="16">
    <source>
        <dbReference type="PROSITE" id="PS50885"/>
    </source>
</evidence>
<evidence type="ECO:0000256" key="5">
    <source>
        <dbReference type="ARBA" id="ARBA00022553"/>
    </source>
</evidence>
<keyword evidence="7 14" id="KW-0812">Transmembrane</keyword>
<name>A0A1X7HM94_9BACL</name>
<evidence type="ECO:0000256" key="1">
    <source>
        <dbReference type="ARBA" id="ARBA00000085"/>
    </source>
</evidence>
<proteinExistence type="predicted"/>
<feature type="domain" description="Histidine kinase" evidence="15">
    <location>
        <begin position="496"/>
        <end position="601"/>
    </location>
</feature>
<dbReference type="Pfam" id="PF02518">
    <property type="entry name" value="HATPase_c"/>
    <property type="match status" value="1"/>
</dbReference>
<dbReference type="AlphaFoldDB" id="A0A1X7HM94"/>
<dbReference type="CDD" id="cd06225">
    <property type="entry name" value="HAMP"/>
    <property type="match status" value="1"/>
</dbReference>
<dbReference type="InterPro" id="IPR036890">
    <property type="entry name" value="HATPase_C_sf"/>
</dbReference>
<dbReference type="GO" id="GO:0005524">
    <property type="term" value="F:ATP binding"/>
    <property type="evidence" value="ECO:0007669"/>
    <property type="project" value="UniProtKB-KW"/>
</dbReference>
<gene>
    <name evidence="17" type="ORF">SAMN05661091_4202</name>
</gene>